<dbReference type="FunFam" id="1.25.40.10:FF:000031">
    <property type="entry name" value="Pentatricopeptide repeat-containing protein mitochondrial"/>
    <property type="match status" value="1"/>
</dbReference>
<dbReference type="NCBIfam" id="TIGR00756">
    <property type="entry name" value="PPR"/>
    <property type="match status" value="3"/>
</dbReference>
<keyword evidence="1" id="KW-0677">Repeat</keyword>
<evidence type="ECO:0000259" key="3">
    <source>
        <dbReference type="Pfam" id="PF14432"/>
    </source>
</evidence>
<evidence type="ECO:0000256" key="2">
    <source>
        <dbReference type="PROSITE-ProRule" id="PRU00708"/>
    </source>
</evidence>
<organism evidence="4">
    <name type="scientific">Nymphaea colorata</name>
    <name type="common">pocket water lily</name>
    <dbReference type="NCBI Taxonomy" id="210225"/>
    <lineage>
        <taxon>Eukaryota</taxon>
        <taxon>Viridiplantae</taxon>
        <taxon>Streptophyta</taxon>
        <taxon>Embryophyta</taxon>
        <taxon>Tracheophyta</taxon>
        <taxon>Spermatophyta</taxon>
        <taxon>Magnoliopsida</taxon>
        <taxon>Nymphaeales</taxon>
        <taxon>Nymphaeaceae</taxon>
        <taxon>Nymphaea</taxon>
    </lineage>
</organism>
<dbReference type="PANTHER" id="PTHR47926">
    <property type="entry name" value="PENTATRICOPEPTIDE REPEAT-CONTAINING PROTEIN"/>
    <property type="match status" value="1"/>
</dbReference>
<dbReference type="OMA" id="YAEAQMW"/>
<feature type="repeat" description="PPR" evidence="2">
    <location>
        <begin position="283"/>
        <end position="317"/>
    </location>
</feature>
<feature type="domain" description="DYW" evidence="3">
    <location>
        <begin position="599"/>
        <end position="691"/>
    </location>
</feature>
<dbReference type="InterPro" id="IPR011990">
    <property type="entry name" value="TPR-like_helical_dom_sf"/>
</dbReference>
<dbReference type="GO" id="GO:0009451">
    <property type="term" value="P:RNA modification"/>
    <property type="evidence" value="ECO:0007669"/>
    <property type="project" value="InterPro"/>
</dbReference>
<dbReference type="InterPro" id="IPR046848">
    <property type="entry name" value="E_motif"/>
</dbReference>
<dbReference type="Gene3D" id="1.25.40.10">
    <property type="entry name" value="Tetratricopeptide repeat domain"/>
    <property type="match status" value="3"/>
</dbReference>
<dbReference type="FunFam" id="1.25.40.10:FF:000366">
    <property type="entry name" value="Pentatricopeptide (PPR) repeat-containing protein"/>
    <property type="match status" value="1"/>
</dbReference>
<dbReference type="GO" id="GO:0003723">
    <property type="term" value="F:RNA binding"/>
    <property type="evidence" value="ECO:0007669"/>
    <property type="project" value="InterPro"/>
</dbReference>
<name>A0A5K0ZI18_9MAGN</name>
<dbReference type="FunFam" id="1.25.40.10:FF:000344">
    <property type="entry name" value="Pentatricopeptide repeat-containing protein"/>
    <property type="match status" value="1"/>
</dbReference>
<proteinExistence type="predicted"/>
<dbReference type="EMBL" id="LR721779">
    <property type="protein sequence ID" value="VVV89160.1"/>
    <property type="molecule type" value="Genomic_DNA"/>
</dbReference>
<dbReference type="Pfam" id="PF20431">
    <property type="entry name" value="E_motif"/>
    <property type="match status" value="1"/>
</dbReference>
<reference evidence="4" key="1">
    <citation type="submission" date="2019-09" db="EMBL/GenBank/DDBJ databases">
        <authorList>
            <person name="Zhang L."/>
        </authorList>
    </citation>
    <scope>NUCLEOTIDE SEQUENCE</scope>
</reference>
<dbReference type="Pfam" id="PF01535">
    <property type="entry name" value="PPR"/>
    <property type="match status" value="2"/>
</dbReference>
<dbReference type="SUPFAM" id="SSF48452">
    <property type="entry name" value="TPR-like"/>
    <property type="match status" value="1"/>
</dbReference>
<dbReference type="Pfam" id="PF13041">
    <property type="entry name" value="PPR_2"/>
    <property type="match status" value="2"/>
</dbReference>
<dbReference type="InterPro" id="IPR032867">
    <property type="entry name" value="DYW_dom"/>
</dbReference>
<feature type="repeat" description="PPR" evidence="2">
    <location>
        <begin position="181"/>
        <end position="211"/>
    </location>
</feature>
<dbReference type="GO" id="GO:0031425">
    <property type="term" value="P:chloroplast RNA processing"/>
    <property type="evidence" value="ECO:0007669"/>
    <property type="project" value="EnsemblPlants"/>
</dbReference>
<dbReference type="GO" id="GO:0031426">
    <property type="term" value="P:polycistronic mRNA processing"/>
    <property type="evidence" value="ECO:0007669"/>
    <property type="project" value="EnsemblPlants"/>
</dbReference>
<dbReference type="InterPro" id="IPR002885">
    <property type="entry name" value="PPR_rpt"/>
</dbReference>
<dbReference type="Gramene" id="NC14G0260790.1">
    <property type="protein sequence ID" value="NC14G0260790.1:cds"/>
    <property type="gene ID" value="NC14G0260790"/>
</dbReference>
<gene>
    <name evidence="4" type="ORF">NYM_LOCUS10977</name>
</gene>
<evidence type="ECO:0000256" key="1">
    <source>
        <dbReference type="ARBA" id="ARBA00022737"/>
    </source>
</evidence>
<dbReference type="PANTHER" id="PTHR47926:SF482">
    <property type="entry name" value="PENTATRICOPEPTIDE REPEAT-CONTAINING PROTEIN CHLOROPLASTIC"/>
    <property type="match status" value="1"/>
</dbReference>
<feature type="repeat" description="PPR" evidence="2">
    <location>
        <begin position="384"/>
        <end position="418"/>
    </location>
</feature>
<dbReference type="PROSITE" id="PS51375">
    <property type="entry name" value="PPR"/>
    <property type="match status" value="4"/>
</dbReference>
<dbReference type="InterPro" id="IPR046960">
    <property type="entry name" value="PPR_At4g14850-like_plant"/>
</dbReference>
<dbReference type="GO" id="GO:0008270">
    <property type="term" value="F:zinc ion binding"/>
    <property type="evidence" value="ECO:0007669"/>
    <property type="project" value="InterPro"/>
</dbReference>
<evidence type="ECO:0000313" key="4">
    <source>
        <dbReference type="EMBL" id="VVV89160.1"/>
    </source>
</evidence>
<dbReference type="Pfam" id="PF14432">
    <property type="entry name" value="DYW_deaminase"/>
    <property type="match status" value="1"/>
</dbReference>
<accession>A0A5K0ZI18</accession>
<dbReference type="AlphaFoldDB" id="A0A5K0ZI18"/>
<sequence>MGGWVARFDHLLHKHGHRHHRYHHQQQRFMWTTRLQPWPFIPPPPTLRRYHPRHHIPLSAFPRPVVSVAASSSSSTAATAATVTSDSHLQYLCKQRNLEEAVRFLLSLEDGRQLSQQTYESLILACTRRKALRLGRVVQRHLIDHGLAQDTFLATKLINMYSACDSINEARLVFNAVEKPSIFLYNALIRAFALIGHFDESLALFRQLIDDAAVDIDRFTYPYVLKACCASELLGLGKQIHGHILRKGFESDVYISTTLVDMYAKCRRIKYARRVFVEMPEKNVVSWSAMIASHVKNGRIEDALEIFREMMDVGISPNSVTLVSILQGFGTLSALGQGKTAHAFVLRRGLESILSVRNSLVAMYAKCGALVDARKVFERMPKRDTVSWNSMIAGYGVNGLAAKAIGVFEEMIQARIPPSEVTFLSLLGACSHVGLVEESLRFFESMEKQYDISPWVEHYACMVDILGRAGLLEEAAKLIEKMPSEPSATVWGALLGACRIHGNVELAERATQFLFELEPLNAGNYVLLADIYAKAGRWEDVARVKRMVEERGLQKVSGCSWIEVRKWIYSFVSLDQPNPQIEQVHALLLKISREMKQRGYVPNTDIVLYELQQHEKEQVLLGHSEKLALGFGLINTSSPEIIRITKNLRLCEDCHSMTKFVSEFTGREILVRDVNRFHHFKDGSCSCSDYW</sequence>
<dbReference type="OrthoDB" id="185373at2759"/>
<feature type="repeat" description="PPR" evidence="2">
    <location>
        <begin position="419"/>
        <end position="449"/>
    </location>
</feature>
<protein>
    <recommendedName>
        <fullName evidence="3">DYW domain-containing protein</fullName>
    </recommendedName>
</protein>